<keyword evidence="3" id="KW-0808">Transferase</keyword>
<dbReference type="Pfam" id="PF17132">
    <property type="entry name" value="Glyco_hydro_106"/>
    <property type="match status" value="1"/>
</dbReference>
<dbReference type="RefSeq" id="WP_107215647.1">
    <property type="nucleotide sequence ID" value="NZ_KZ686269.1"/>
</dbReference>
<evidence type="ECO:0000313" key="4">
    <source>
        <dbReference type="Proteomes" id="UP000240912"/>
    </source>
</evidence>
<dbReference type="Proteomes" id="UP000240912">
    <property type="component" value="Unassembled WGS sequence"/>
</dbReference>
<dbReference type="Gene3D" id="2.60.120.260">
    <property type="entry name" value="Galactose-binding domain-like"/>
    <property type="match status" value="1"/>
</dbReference>
<dbReference type="PROSITE" id="PS51318">
    <property type="entry name" value="TAT"/>
    <property type="match status" value="1"/>
</dbReference>
<dbReference type="OrthoDB" id="9761519at2"/>
<keyword evidence="4" id="KW-1185">Reference proteome</keyword>
<dbReference type="NCBIfam" id="NF045579">
    <property type="entry name" value="rhamnoside_JR"/>
    <property type="match status" value="1"/>
</dbReference>
<dbReference type="CDD" id="cd03143">
    <property type="entry name" value="A4_beta-galactosidase_middle_domain"/>
    <property type="match status" value="1"/>
</dbReference>
<dbReference type="SUPFAM" id="SSF49785">
    <property type="entry name" value="Galactose-binding domain-like"/>
    <property type="match status" value="1"/>
</dbReference>
<protein>
    <submittedName>
        <fullName evidence="3">Glycosyl transferase family 2</fullName>
    </submittedName>
</protein>
<dbReference type="InterPro" id="IPR006311">
    <property type="entry name" value="TAT_signal"/>
</dbReference>
<keyword evidence="2" id="KW-0378">Hydrolase</keyword>
<accession>A0A2T3HLS2</accession>
<dbReference type="PANTHER" id="PTHR43817:SF1">
    <property type="entry name" value="HYDROLASE, FAMILY 43, PUTATIVE (AFU_ORTHOLOGUE AFUA_3G01660)-RELATED"/>
    <property type="match status" value="1"/>
</dbReference>
<proteinExistence type="predicted"/>
<dbReference type="InterPro" id="IPR008979">
    <property type="entry name" value="Galactose-bd-like_sf"/>
</dbReference>
<gene>
    <name evidence="3" type="ORF">C7T94_12485</name>
</gene>
<keyword evidence="1" id="KW-0732">Signal</keyword>
<evidence type="ECO:0000313" key="3">
    <source>
        <dbReference type="EMBL" id="PST83387.1"/>
    </source>
</evidence>
<dbReference type="GO" id="GO:0016787">
    <property type="term" value="F:hydrolase activity"/>
    <property type="evidence" value="ECO:0007669"/>
    <property type="project" value="UniProtKB-KW"/>
</dbReference>
<dbReference type="PANTHER" id="PTHR43817">
    <property type="entry name" value="GLYCOSYL HYDROLASE"/>
    <property type="match status" value="1"/>
</dbReference>
<dbReference type="AlphaFoldDB" id="A0A2T3HLS2"/>
<sequence>MALNRRTFIRLGTLATAGCALHDTLLYATVPAVQPENRAVGVLRKHFLEPPDASKSSGYWWWFNGRVDRNGITRDLEEFHNKGIGEVLLVNTAGGLGGVPYPQGAKFLSDEWRALYRHAMSEAKRLNIGVGINMSSGWCMGGPWIEPQDAGRWYLQAEMELDGPQNFSGALPLPGNRSGYKHVFNPPGYKDYIDLPLEQLDYRDTAVVAIPVQEGARLNDRRAAVLPAKANRRDASNFARASDVYGPALFEWSPAAGDRPIAPEAVIDLSNCIDPEGNLQWAVPQGKWKIIRTGHRMTGSRLMIAQPEADGLSIGWFDRRGVEIQFEKLGRIFIEEAARVGNKPLYFCDDSFEDGFPNWTDRIITQFKKYRGYDPVPYLPVLSGYLVGSAGISDRFLHDYRKTMADLMADEHYGRFAELCHEHGMLVQNESAGPSRSATVCLDGMKNLGRSDFPMGEFWLGITHEDEATLAADQPYGVSRLDSGYNKVTKMVASAAHTYGKKMVSAEAFTSMRHWLDYPGSLKQSLDRAFCEGVNRVAIHTLTASRPSDGKPGYEYGAGTHFNPNVTWWEFSKPFLDYIARSQHLLRQGHFVADVLFYTGDFAPNVAPQKHVPPTLGAGYDYDHCNEEVLVQRLESRAGKLILPDGMTYRLLVLPDLKRMSLEALEKIVSLVQKGATVLGPPPGEVSGLKNYPQCDGDLKALVNKLWGSLDGHQRTTGRFGKGRIIWGKSAREVLSGDGVLPDFEYRERDKAELDFIHRKLPEADVYFVSNRHGRPATAVCSFRDAAGPAELWDPVTGKSQPVAFDRRAGRADVQLQFHAFQSWFLVFPHGAKAVRPIPVCPAFQNRLILDRPWSVAFDAAWGGPAQPVLFGSLTDWTAHEDERIRYYSGKAVYHTTFSLPHEPAGQAFIDLGTVKNIASVKLNGQDLGIVWTAPWHAAAGNSMRSGNNELEVTVINLWPNRLLKDATLPKSERLTTTNIQLKKDARLLSSGLLGPVTVKW</sequence>
<reference evidence="3 4" key="1">
    <citation type="submission" date="2018-03" db="EMBL/GenBank/DDBJ databases">
        <authorList>
            <person name="Keele B.F."/>
        </authorList>
    </citation>
    <scope>NUCLEOTIDE SEQUENCE [LARGE SCALE GENOMIC DNA]</scope>
    <source>
        <strain evidence="3 4">YL28-9</strain>
    </source>
</reference>
<name>A0A2T3HLS2_9SPHI</name>
<organism evidence="3 4">
    <name type="scientific">Pedobacter yulinensis</name>
    <dbReference type="NCBI Taxonomy" id="2126353"/>
    <lineage>
        <taxon>Bacteria</taxon>
        <taxon>Pseudomonadati</taxon>
        <taxon>Bacteroidota</taxon>
        <taxon>Sphingobacteriia</taxon>
        <taxon>Sphingobacteriales</taxon>
        <taxon>Sphingobacteriaceae</taxon>
        <taxon>Pedobacter</taxon>
    </lineage>
</organism>
<dbReference type="EMBL" id="PYLS01000005">
    <property type="protein sequence ID" value="PST83387.1"/>
    <property type="molecule type" value="Genomic_DNA"/>
</dbReference>
<evidence type="ECO:0000256" key="2">
    <source>
        <dbReference type="ARBA" id="ARBA00022801"/>
    </source>
</evidence>
<dbReference type="GO" id="GO:0016740">
    <property type="term" value="F:transferase activity"/>
    <property type="evidence" value="ECO:0007669"/>
    <property type="project" value="UniProtKB-KW"/>
</dbReference>
<evidence type="ECO:0000256" key="1">
    <source>
        <dbReference type="ARBA" id="ARBA00022729"/>
    </source>
</evidence>
<comment type="caution">
    <text evidence="3">The sequence shown here is derived from an EMBL/GenBank/DDBJ whole genome shotgun (WGS) entry which is preliminary data.</text>
</comment>